<dbReference type="AlphaFoldDB" id="A0A2J8LZZ2"/>
<evidence type="ECO:0000256" key="1">
    <source>
        <dbReference type="SAM" id="MobiDB-lite"/>
    </source>
</evidence>
<dbReference type="Proteomes" id="UP000236370">
    <property type="component" value="Unassembled WGS sequence"/>
</dbReference>
<proteinExistence type="predicted"/>
<name>A0A2J8LZZ2_PANTR</name>
<protein>
    <submittedName>
        <fullName evidence="2">MUTYH isoform 27</fullName>
    </submittedName>
</protein>
<accession>A0A2J8LZZ2</accession>
<dbReference type="EMBL" id="NBAG03000275">
    <property type="protein sequence ID" value="PNI52853.1"/>
    <property type="molecule type" value="Genomic_DNA"/>
</dbReference>
<sequence length="45" mass="5153">MTPLVSRLSRLWVRWTWGHHEEATSSRGKWSQEAGSQPGREAEAC</sequence>
<feature type="region of interest" description="Disordered" evidence="1">
    <location>
        <begin position="21"/>
        <end position="45"/>
    </location>
</feature>
<comment type="caution">
    <text evidence="2">The sequence shown here is derived from an EMBL/GenBank/DDBJ whole genome shotgun (WGS) entry which is preliminary data.</text>
</comment>
<evidence type="ECO:0000313" key="3">
    <source>
        <dbReference type="Proteomes" id="UP000236370"/>
    </source>
</evidence>
<reference evidence="2 3" key="1">
    <citation type="submission" date="2017-12" db="EMBL/GenBank/DDBJ databases">
        <title>High-resolution comparative analysis of great ape genomes.</title>
        <authorList>
            <person name="Pollen A."/>
            <person name="Hastie A."/>
            <person name="Hormozdiari F."/>
            <person name="Dougherty M."/>
            <person name="Liu R."/>
            <person name="Chaisson M."/>
            <person name="Hoppe E."/>
            <person name="Hill C."/>
            <person name="Pang A."/>
            <person name="Hillier L."/>
            <person name="Baker C."/>
            <person name="Armstrong J."/>
            <person name="Shendure J."/>
            <person name="Paten B."/>
            <person name="Wilson R."/>
            <person name="Chao H."/>
            <person name="Schneider V."/>
            <person name="Ventura M."/>
            <person name="Kronenberg Z."/>
            <person name="Murali S."/>
            <person name="Gordon D."/>
            <person name="Cantsilieris S."/>
            <person name="Munson K."/>
            <person name="Nelson B."/>
            <person name="Raja A."/>
            <person name="Underwood J."/>
            <person name="Diekhans M."/>
            <person name="Fiddes I."/>
            <person name="Haussler D."/>
            <person name="Eichler E."/>
        </authorList>
    </citation>
    <scope>NUCLEOTIDE SEQUENCE [LARGE SCALE GENOMIC DNA]</scope>
    <source>
        <strain evidence="2">Yerkes chimp pedigree #C0471</strain>
    </source>
</reference>
<evidence type="ECO:0000313" key="2">
    <source>
        <dbReference type="EMBL" id="PNI52853.1"/>
    </source>
</evidence>
<organism evidence="2 3">
    <name type="scientific">Pan troglodytes</name>
    <name type="common">Chimpanzee</name>
    <dbReference type="NCBI Taxonomy" id="9598"/>
    <lineage>
        <taxon>Eukaryota</taxon>
        <taxon>Metazoa</taxon>
        <taxon>Chordata</taxon>
        <taxon>Craniata</taxon>
        <taxon>Vertebrata</taxon>
        <taxon>Euteleostomi</taxon>
        <taxon>Mammalia</taxon>
        <taxon>Eutheria</taxon>
        <taxon>Euarchontoglires</taxon>
        <taxon>Primates</taxon>
        <taxon>Haplorrhini</taxon>
        <taxon>Catarrhini</taxon>
        <taxon>Hominidae</taxon>
        <taxon>Pan</taxon>
    </lineage>
</organism>
<feature type="compositionally biased region" description="Polar residues" evidence="1">
    <location>
        <begin position="25"/>
        <end position="35"/>
    </location>
</feature>
<gene>
    <name evidence="2" type="ORF">CK820_G0025624</name>
</gene>